<feature type="transmembrane region" description="Helical" evidence="1">
    <location>
        <begin position="80"/>
        <end position="99"/>
    </location>
</feature>
<dbReference type="RefSeq" id="WP_125096115.1">
    <property type="nucleotide sequence ID" value="NZ_RRUE01000002.1"/>
</dbReference>
<evidence type="ECO:0000313" key="2">
    <source>
        <dbReference type="EMBL" id="RRN43915.1"/>
    </source>
</evidence>
<accession>A0A3R8MWE4</accession>
<evidence type="ECO:0000313" key="3">
    <source>
        <dbReference type="Proteomes" id="UP000270261"/>
    </source>
</evidence>
<dbReference type="InterPro" id="IPR018706">
    <property type="entry name" value="DUF2214_membrane"/>
</dbReference>
<keyword evidence="1" id="KW-0472">Membrane</keyword>
<reference evidence="2 3" key="1">
    <citation type="submission" date="2018-11" db="EMBL/GenBank/DDBJ databases">
        <title>Genome sequencing of Lautropia sp. KCOM 2505 (= ChDC F240).</title>
        <authorList>
            <person name="Kook J.-K."/>
            <person name="Park S.-N."/>
            <person name="Lim Y.K."/>
        </authorList>
    </citation>
    <scope>NUCLEOTIDE SEQUENCE [LARGE SCALE GENOMIC DNA]</scope>
    <source>
        <strain evidence="2 3">KCOM 2505</strain>
    </source>
</reference>
<name>A0A3R8MWE4_9BURK</name>
<organism evidence="2 3">
    <name type="scientific">Lautropia dentalis</name>
    <dbReference type="NCBI Taxonomy" id="2490857"/>
    <lineage>
        <taxon>Bacteria</taxon>
        <taxon>Pseudomonadati</taxon>
        <taxon>Pseudomonadota</taxon>
        <taxon>Betaproteobacteria</taxon>
        <taxon>Burkholderiales</taxon>
        <taxon>Burkholderiaceae</taxon>
        <taxon>Lautropia</taxon>
    </lineage>
</organism>
<feature type="transmembrane region" description="Helical" evidence="1">
    <location>
        <begin position="6"/>
        <end position="27"/>
    </location>
</feature>
<dbReference type="Pfam" id="PF09980">
    <property type="entry name" value="DUF2214"/>
    <property type="match status" value="1"/>
</dbReference>
<feature type="transmembrane region" description="Helical" evidence="1">
    <location>
        <begin position="47"/>
        <end position="68"/>
    </location>
</feature>
<dbReference type="AlphaFoldDB" id="A0A3R8MWE4"/>
<proteinExistence type="predicted"/>
<keyword evidence="3" id="KW-1185">Reference proteome</keyword>
<dbReference type="OrthoDB" id="826511at2"/>
<comment type="caution">
    <text evidence="2">The sequence shown here is derived from an EMBL/GenBank/DDBJ whole genome shotgun (WGS) entry which is preliminary data.</text>
</comment>
<gene>
    <name evidence="2" type="ORF">EHV23_11015</name>
</gene>
<keyword evidence="1" id="KW-1133">Transmembrane helix</keyword>
<protein>
    <submittedName>
        <fullName evidence="2">DUF2214 family protein</fullName>
    </submittedName>
</protein>
<feature type="transmembrane region" description="Helical" evidence="1">
    <location>
        <begin position="128"/>
        <end position="150"/>
    </location>
</feature>
<dbReference type="Proteomes" id="UP000270261">
    <property type="component" value="Unassembled WGS sequence"/>
</dbReference>
<keyword evidence="1" id="KW-0812">Transmembrane</keyword>
<evidence type="ECO:0000256" key="1">
    <source>
        <dbReference type="SAM" id="Phobius"/>
    </source>
</evidence>
<dbReference type="EMBL" id="RRUE01000002">
    <property type="protein sequence ID" value="RRN43915.1"/>
    <property type="molecule type" value="Genomic_DNA"/>
</dbReference>
<sequence length="153" mass="17013">MISEAILSYLHLSAILAMVVFITSEGAICRPEWFNAAVLKRMLRVDLIYMICGAAVAITGVTRIILGAKGADWYIAQPMLHAKVLLFLIVGIYSVRVSIALQKWQGRFEDENGALPDEAEIRRVRRMILIEAHLIMIIPLFAVLFARGIFGAA</sequence>